<evidence type="ECO:0000256" key="2">
    <source>
        <dbReference type="ARBA" id="ARBA00044345"/>
    </source>
</evidence>
<proteinExistence type="predicted"/>
<reference evidence="5" key="1">
    <citation type="journal article" date="2022" name="bioRxiv">
        <title>Genomics of Preaxostyla Flagellates Illuminates Evolutionary Transitions and the Path Towards Mitochondrial Loss.</title>
        <authorList>
            <person name="Novak L.V.F."/>
            <person name="Treitli S.C."/>
            <person name="Pyrih J."/>
            <person name="Halakuc P."/>
            <person name="Pipaliya S.V."/>
            <person name="Vacek V."/>
            <person name="Brzon O."/>
            <person name="Soukal P."/>
            <person name="Eme L."/>
            <person name="Dacks J.B."/>
            <person name="Karnkowska A."/>
            <person name="Elias M."/>
            <person name="Hampl V."/>
        </authorList>
    </citation>
    <scope>NUCLEOTIDE SEQUENCE</scope>
    <source>
        <strain evidence="5">RCP-MX</strain>
    </source>
</reference>
<feature type="domain" description="W2" evidence="4">
    <location>
        <begin position="580"/>
        <end position="778"/>
    </location>
</feature>
<dbReference type="PANTHER" id="PTHR45887">
    <property type="entry name" value="TRANSLATION INITIATION FACTOR EIF-2B SUBUNIT EPSILON"/>
    <property type="match status" value="1"/>
</dbReference>
<protein>
    <recommendedName>
        <fullName evidence="1">Translation initiation factor eIF2B subunit epsilon</fullName>
    </recommendedName>
    <alternativeName>
        <fullName evidence="2">eIF2B GDP-GTP exchange factor subunit epsilon</fullName>
    </alternativeName>
</protein>
<dbReference type="InterPro" id="IPR051956">
    <property type="entry name" value="eIF2B_epsilon"/>
</dbReference>
<sequence>MRSTNVVLSGRLYGYWRNGDCTFRSLFVVRCGGDAALGMHSPRIALAGGECKMSKEKRKLQALVICDTFTEHFDPISLEIPEILFPIANIPLLEYTLEFLSTSEVQDVILATNFHSQALEDYLRTSRWHSAKQKIHVRVVKCGKANFGDTMRFIDEHHVVSGDFVLCVGGVVSNMNLDEVIRLHGARLEADPNSVCTLVFKEMGRALPARPRDADLFVGYEALEQQLLLYQCSTRGTAAAREPVTMGAEHVTHKRPMTIRSDLVFSQIAVCSTDAPGLFTSNYDYQTFQDFVEGALESLLGHRLFVHVLTEEYASGVPSWALYHAVTRDVLCRWAYPLAPDTLITSPGEPPYTYQRTCIYRGQELELSRTCVLGCNTILGNRTASLAKLSMKLLVQAARFVPGTRREPTISRLPLPFLPPPIADRVELHQSHLWEDVEVGAGTVVTGAVICSGARIGANVRIGEGAIIGPEVRIPDGMVVPARVCLTTVHRRPTFGPGAAAETEDEEEGEPEAAATTCKIAFPAGSPVWVWPYSTGSPDVGLVPPELPEPTDEEEDLEEEGEEHIQDIDQRPSSPAAPPCRTTLSWLEWFHEELADTFLRGIHGGHKCENVEVEISGVRFAYDKTALDCGQAMLEAIILDQPPKDTIPALKKLLPKWGPTLAKQFSNENEDQLEAVYTLQSLVEHSPEYQSSFMMLLHTFYNADILSEEAVLQARRPLTPCPPDFLSPPPRQWSREVAQEAADSLEATLLKQVRVRRPFDRTSRGWVAQQLPPGWAPE</sequence>
<dbReference type="InterPro" id="IPR029044">
    <property type="entry name" value="Nucleotide-diphossugar_trans"/>
</dbReference>
<evidence type="ECO:0000259" key="4">
    <source>
        <dbReference type="PROSITE" id="PS51363"/>
    </source>
</evidence>
<organism evidence="5 6">
    <name type="scientific">Paratrimastix pyriformis</name>
    <dbReference type="NCBI Taxonomy" id="342808"/>
    <lineage>
        <taxon>Eukaryota</taxon>
        <taxon>Metamonada</taxon>
        <taxon>Preaxostyla</taxon>
        <taxon>Paratrimastigidae</taxon>
        <taxon>Paratrimastix</taxon>
    </lineage>
</organism>
<dbReference type="Proteomes" id="UP001141327">
    <property type="component" value="Unassembled WGS sequence"/>
</dbReference>
<evidence type="ECO:0000313" key="6">
    <source>
        <dbReference type="Proteomes" id="UP001141327"/>
    </source>
</evidence>
<dbReference type="GO" id="GO:0003743">
    <property type="term" value="F:translation initiation factor activity"/>
    <property type="evidence" value="ECO:0007669"/>
    <property type="project" value="UniProtKB-KW"/>
</dbReference>
<evidence type="ECO:0000313" key="5">
    <source>
        <dbReference type="EMBL" id="KAJ4457216.1"/>
    </source>
</evidence>
<dbReference type="InterPro" id="IPR044123">
    <property type="entry name" value="W2_eIF2B_epsilon"/>
</dbReference>
<dbReference type="InterPro" id="IPR003307">
    <property type="entry name" value="W2_domain"/>
</dbReference>
<comment type="caution">
    <text evidence="5">The sequence shown here is derived from an EMBL/GenBank/DDBJ whole genome shotgun (WGS) entry which is preliminary data.</text>
</comment>
<name>A0ABQ8UH58_9EUKA</name>
<dbReference type="Gene3D" id="3.90.550.10">
    <property type="entry name" value="Spore Coat Polysaccharide Biosynthesis Protein SpsA, Chain A"/>
    <property type="match status" value="1"/>
</dbReference>
<dbReference type="PANTHER" id="PTHR45887:SF1">
    <property type="entry name" value="TRANSLATION INITIATION FACTOR EIF-2B SUBUNIT EPSILON"/>
    <property type="match status" value="1"/>
</dbReference>
<dbReference type="Gene3D" id="2.160.10.10">
    <property type="entry name" value="Hexapeptide repeat proteins"/>
    <property type="match status" value="1"/>
</dbReference>
<keyword evidence="5" id="KW-0396">Initiation factor</keyword>
<dbReference type="InterPro" id="IPR011004">
    <property type="entry name" value="Trimer_LpxA-like_sf"/>
</dbReference>
<keyword evidence="5" id="KW-0648">Protein biosynthesis</keyword>
<dbReference type="SUPFAM" id="SSF48371">
    <property type="entry name" value="ARM repeat"/>
    <property type="match status" value="1"/>
</dbReference>
<keyword evidence="6" id="KW-1185">Reference proteome</keyword>
<dbReference type="EMBL" id="JAPMOS010000052">
    <property type="protein sequence ID" value="KAJ4457216.1"/>
    <property type="molecule type" value="Genomic_DNA"/>
</dbReference>
<gene>
    <name evidence="5" type="ORF">PAPYR_7385</name>
</gene>
<evidence type="ECO:0000256" key="1">
    <source>
        <dbReference type="ARBA" id="ARBA00044144"/>
    </source>
</evidence>
<evidence type="ECO:0000256" key="3">
    <source>
        <dbReference type="SAM" id="MobiDB-lite"/>
    </source>
</evidence>
<dbReference type="PROSITE" id="PS51363">
    <property type="entry name" value="W2"/>
    <property type="match status" value="1"/>
</dbReference>
<dbReference type="InterPro" id="IPR016024">
    <property type="entry name" value="ARM-type_fold"/>
</dbReference>
<feature type="region of interest" description="Disordered" evidence="3">
    <location>
        <begin position="540"/>
        <end position="578"/>
    </location>
</feature>
<dbReference type="Gene3D" id="1.25.40.180">
    <property type="match status" value="1"/>
</dbReference>
<dbReference type="SUPFAM" id="SSF53448">
    <property type="entry name" value="Nucleotide-diphospho-sugar transferases"/>
    <property type="match status" value="1"/>
</dbReference>
<feature type="compositionally biased region" description="Acidic residues" evidence="3">
    <location>
        <begin position="549"/>
        <end position="562"/>
    </location>
</feature>
<dbReference type="SUPFAM" id="SSF51161">
    <property type="entry name" value="Trimeric LpxA-like enzymes"/>
    <property type="match status" value="1"/>
</dbReference>
<dbReference type="CDD" id="cd11558">
    <property type="entry name" value="W2_eIF2B_epsilon"/>
    <property type="match status" value="1"/>
</dbReference>
<accession>A0ABQ8UH58</accession>